<dbReference type="PANTHER" id="PTHR47123">
    <property type="entry name" value="F-BOX PROTEIN SKIP23"/>
    <property type="match status" value="1"/>
</dbReference>
<dbReference type="Proteomes" id="UP001443914">
    <property type="component" value="Unassembled WGS sequence"/>
</dbReference>
<dbReference type="InterPro" id="IPR005174">
    <property type="entry name" value="KIB1-4_b-propeller"/>
</dbReference>
<reference evidence="3" key="1">
    <citation type="submission" date="2024-03" db="EMBL/GenBank/DDBJ databases">
        <title>WGS assembly of Saponaria officinalis var. Norfolk2.</title>
        <authorList>
            <person name="Jenkins J."/>
            <person name="Shu S."/>
            <person name="Grimwood J."/>
            <person name="Barry K."/>
            <person name="Goodstein D."/>
            <person name="Schmutz J."/>
            <person name="Leebens-Mack J."/>
            <person name="Osbourn A."/>
        </authorList>
    </citation>
    <scope>NUCLEOTIDE SEQUENCE [LARGE SCALE GENOMIC DNA]</scope>
    <source>
        <strain evidence="3">JIC</strain>
    </source>
</reference>
<dbReference type="Pfam" id="PF00646">
    <property type="entry name" value="F-box"/>
    <property type="match status" value="1"/>
</dbReference>
<accession>A0AAW1MQ14</accession>
<evidence type="ECO:0000313" key="4">
    <source>
        <dbReference type="Proteomes" id="UP001443914"/>
    </source>
</evidence>
<feature type="domain" description="F-box" evidence="1">
    <location>
        <begin position="8"/>
        <end position="41"/>
    </location>
</feature>
<protein>
    <recommendedName>
        <fullName evidence="5">DUF295 domain-containing protein</fullName>
    </recommendedName>
</protein>
<name>A0AAW1MQ14_SAPOF</name>
<dbReference type="EMBL" id="JBDFQZ010000002">
    <property type="protein sequence ID" value="KAK9747824.1"/>
    <property type="molecule type" value="Genomic_DNA"/>
</dbReference>
<evidence type="ECO:0008006" key="5">
    <source>
        <dbReference type="Google" id="ProtNLM"/>
    </source>
</evidence>
<comment type="caution">
    <text evidence="3">The sequence shown here is derived from an EMBL/GenBank/DDBJ whole genome shotgun (WGS) entry which is preliminary data.</text>
</comment>
<proteinExistence type="predicted"/>
<gene>
    <name evidence="3" type="ORF">RND81_02G016600</name>
</gene>
<keyword evidence="4" id="KW-1185">Reference proteome</keyword>
<evidence type="ECO:0000259" key="2">
    <source>
        <dbReference type="Pfam" id="PF03478"/>
    </source>
</evidence>
<sequence length="570" mass="63981">MSRRGVVWSELQPELLTLIAERLGTRTDTFNFRLVCKQWRTSASFCVRSPRNHLSSLFPFEFSIIEYETYTKVIKHPAVLVPNAVYVIRSMLNSAVDPWLCTLKELSPGKLEAHSPDGFYRGRSPIAPDNLNLSLFKVTEVLRFYTIKFLDSPNGFGTFKSLDLGRVDVSKVLLIADPNCKTNPTFDDYNVVLLINDGILLRILGEQRTIDKITYPCIKMYDDVVSFKGKIYAIDRKGRLYTAGHKSMTLQIIVKQPVGEGSGSDRKKRLVVSRFGELFLVHRCPPYMKGTFKLYKLNGKADSWDEVDGIGNERILIVTSDGCFFVETKDFPGRKGNCIVFRKGHFLGYSSCYGADQEIFRPLGGGSVFAVFHFGTGDCVPADSHLFWPPPTWLSSDTSLFKSVSVGEIEILRDFCNGVTSEWSKEAEASEAMLAMKNTNNAKRGPIIIDIDSFPDIIPEDSENVSAQETFQGVTVCARLVPVLDKIWKKYGNVIQGHAVSSNSLLTWALESLAKIVIILQTNSSQSFSDSQAAFLRATLKDLRHFHVRLDWLVPYLDTVLVPENSKKGD</sequence>
<dbReference type="AlphaFoldDB" id="A0AAW1MQ14"/>
<evidence type="ECO:0000259" key="1">
    <source>
        <dbReference type="Pfam" id="PF00646"/>
    </source>
</evidence>
<feature type="domain" description="KIB1-4 beta-propeller" evidence="2">
    <location>
        <begin position="169"/>
        <end position="342"/>
    </location>
</feature>
<evidence type="ECO:0000313" key="3">
    <source>
        <dbReference type="EMBL" id="KAK9747824.1"/>
    </source>
</evidence>
<organism evidence="3 4">
    <name type="scientific">Saponaria officinalis</name>
    <name type="common">Common soapwort</name>
    <name type="synonym">Lychnis saponaria</name>
    <dbReference type="NCBI Taxonomy" id="3572"/>
    <lineage>
        <taxon>Eukaryota</taxon>
        <taxon>Viridiplantae</taxon>
        <taxon>Streptophyta</taxon>
        <taxon>Embryophyta</taxon>
        <taxon>Tracheophyta</taxon>
        <taxon>Spermatophyta</taxon>
        <taxon>Magnoliopsida</taxon>
        <taxon>eudicotyledons</taxon>
        <taxon>Gunneridae</taxon>
        <taxon>Pentapetalae</taxon>
        <taxon>Caryophyllales</taxon>
        <taxon>Caryophyllaceae</taxon>
        <taxon>Caryophylleae</taxon>
        <taxon>Saponaria</taxon>
    </lineage>
</organism>
<dbReference type="PANTHER" id="PTHR47123:SF6">
    <property type="entry name" value="F-BOX PROTEIN SKIP23-LIKE ISOFORM X1"/>
    <property type="match status" value="1"/>
</dbReference>
<dbReference type="InterPro" id="IPR051304">
    <property type="entry name" value="SCF_F-box_domain"/>
</dbReference>
<dbReference type="Pfam" id="PF03478">
    <property type="entry name" value="Beta-prop_KIB1-4"/>
    <property type="match status" value="1"/>
</dbReference>
<dbReference type="InterPro" id="IPR001810">
    <property type="entry name" value="F-box_dom"/>
</dbReference>
<dbReference type="Gene3D" id="1.20.1280.50">
    <property type="match status" value="1"/>
</dbReference>